<dbReference type="GO" id="GO:0003908">
    <property type="term" value="F:methylated-DNA-[protein]-cysteine S-methyltransferase activity"/>
    <property type="evidence" value="ECO:0007669"/>
    <property type="project" value="UniProtKB-EC"/>
</dbReference>
<protein>
    <recommendedName>
        <fullName evidence="8">Methylated-DNA--protein-cysteine methyltransferase</fullName>
        <ecNumber evidence="8">2.1.1.63</ecNumber>
    </recommendedName>
    <alternativeName>
        <fullName evidence="8">6-O-methylguanine-DNA methyltransferase</fullName>
        <shortName evidence="8">MGMT</shortName>
    </alternativeName>
    <alternativeName>
        <fullName evidence="8">O-6-methylguanine-DNA-alkyltransferase</fullName>
    </alternativeName>
</protein>
<dbReference type="Pfam" id="PF01035">
    <property type="entry name" value="DNA_binding_1"/>
    <property type="match status" value="1"/>
</dbReference>
<dbReference type="PANTHER" id="PTHR10815:SF5">
    <property type="entry name" value="METHYLATED-DNA--PROTEIN-CYSTEINE METHYLTRANSFERASE"/>
    <property type="match status" value="1"/>
</dbReference>
<dbReference type="EC" id="2.1.1.63" evidence="8"/>
<accession>A0ABW2ABT0</accession>
<keyword evidence="5 8" id="KW-0227">DNA damage</keyword>
<dbReference type="Proteomes" id="UP001596298">
    <property type="component" value="Unassembled WGS sequence"/>
</dbReference>
<evidence type="ECO:0000256" key="2">
    <source>
        <dbReference type="ARBA" id="ARBA00022490"/>
    </source>
</evidence>
<dbReference type="Gene3D" id="3.30.160.70">
    <property type="entry name" value="Methylated DNA-protein cysteine methyltransferase domain"/>
    <property type="match status" value="1"/>
</dbReference>
<gene>
    <name evidence="11" type="ORF">ACFQDH_02315</name>
</gene>
<dbReference type="SUPFAM" id="SSF46767">
    <property type="entry name" value="Methylated DNA-protein cysteine methyltransferase, C-terminal domain"/>
    <property type="match status" value="1"/>
</dbReference>
<dbReference type="HAMAP" id="MF_00772">
    <property type="entry name" value="OGT"/>
    <property type="match status" value="1"/>
</dbReference>
<comment type="similarity">
    <text evidence="8">Belongs to the MGMT family.</text>
</comment>
<dbReference type="InterPro" id="IPR036631">
    <property type="entry name" value="MGMT_N_sf"/>
</dbReference>
<comment type="catalytic activity">
    <reaction evidence="1 8">
        <text>a 4-O-methyl-thymidine in DNA + L-cysteinyl-[protein] = a thymidine in DNA + S-methyl-L-cysteinyl-[protein]</text>
        <dbReference type="Rhea" id="RHEA:53428"/>
        <dbReference type="Rhea" id="RHEA-COMP:10131"/>
        <dbReference type="Rhea" id="RHEA-COMP:10132"/>
        <dbReference type="Rhea" id="RHEA-COMP:13555"/>
        <dbReference type="Rhea" id="RHEA-COMP:13556"/>
        <dbReference type="ChEBI" id="CHEBI:29950"/>
        <dbReference type="ChEBI" id="CHEBI:82612"/>
        <dbReference type="ChEBI" id="CHEBI:137386"/>
        <dbReference type="ChEBI" id="CHEBI:137387"/>
        <dbReference type="EC" id="2.1.1.63"/>
    </reaction>
</comment>
<keyword evidence="3 8" id="KW-0489">Methyltransferase</keyword>
<dbReference type="EMBL" id="JBHSWH010000001">
    <property type="protein sequence ID" value="MFC6704134.1"/>
    <property type="molecule type" value="Genomic_DNA"/>
</dbReference>
<organism evidence="11 12">
    <name type="scientific">Flexivirga alba</name>
    <dbReference type="NCBI Taxonomy" id="702742"/>
    <lineage>
        <taxon>Bacteria</taxon>
        <taxon>Bacillati</taxon>
        <taxon>Actinomycetota</taxon>
        <taxon>Actinomycetes</taxon>
        <taxon>Micrococcales</taxon>
        <taxon>Dermacoccaceae</taxon>
        <taxon>Flexivirga</taxon>
    </lineage>
</organism>
<comment type="miscellaneous">
    <text evidence="8">This enzyme catalyzes only one turnover and therefore is not strictly catalytic. According to one definition, an enzyme is a biocatalyst that acts repeatedly and over many reaction cycles.</text>
</comment>
<name>A0ABW2ABT0_9MICO</name>
<dbReference type="InterPro" id="IPR036388">
    <property type="entry name" value="WH-like_DNA-bd_sf"/>
</dbReference>
<keyword evidence="6 8" id="KW-0234">DNA repair</keyword>
<dbReference type="Gene3D" id="1.10.10.10">
    <property type="entry name" value="Winged helix-like DNA-binding domain superfamily/Winged helix DNA-binding domain"/>
    <property type="match status" value="1"/>
</dbReference>
<dbReference type="PANTHER" id="PTHR10815">
    <property type="entry name" value="METHYLATED-DNA--PROTEIN-CYSTEINE METHYLTRANSFERASE"/>
    <property type="match status" value="1"/>
</dbReference>
<feature type="domain" description="Methylguanine DNA methyltransferase ribonuclease-like" evidence="10">
    <location>
        <begin position="11"/>
        <end position="77"/>
    </location>
</feature>
<comment type="function">
    <text evidence="8">Involved in the cellular defense against the biological effects of O6-methylguanine (O6-MeG) and O4-methylthymine (O4-MeT) in DNA. Repairs the methylated nucleobase in DNA by stoichiometrically transferring the methyl group to a cysteine residue in the enzyme. This is a suicide reaction: the enzyme is irreversibly inactivated.</text>
</comment>
<dbReference type="CDD" id="cd06445">
    <property type="entry name" value="ATase"/>
    <property type="match status" value="1"/>
</dbReference>
<dbReference type="NCBIfam" id="TIGR00589">
    <property type="entry name" value="ogt"/>
    <property type="match status" value="1"/>
</dbReference>
<keyword evidence="2 8" id="KW-0963">Cytoplasm</keyword>
<evidence type="ECO:0000256" key="1">
    <source>
        <dbReference type="ARBA" id="ARBA00001286"/>
    </source>
</evidence>
<evidence type="ECO:0000259" key="10">
    <source>
        <dbReference type="Pfam" id="PF02870"/>
    </source>
</evidence>
<dbReference type="InterPro" id="IPR036217">
    <property type="entry name" value="MethylDNA_cys_MeTrfase_DNAb"/>
</dbReference>
<dbReference type="Pfam" id="PF02870">
    <property type="entry name" value="Methyltransf_1N"/>
    <property type="match status" value="1"/>
</dbReference>
<evidence type="ECO:0000313" key="11">
    <source>
        <dbReference type="EMBL" id="MFC6704134.1"/>
    </source>
</evidence>
<sequence length="168" mass="18496">MSTKRHLILDSTPIDPITLIAEGDELIAVYMEVHQHAPDPAEYGERVDSDPLLNEAARQLTEYFAGDRTEFDLPLRPIGTDFQQRVWRALCDIPFGQTWSYREVAEHIGSPTASRAVGLANGRNPISIVIPCHRVIGANGSMTGYGGGIERKRWLLSHEAGAAEGALF</sequence>
<evidence type="ECO:0000256" key="4">
    <source>
        <dbReference type="ARBA" id="ARBA00022679"/>
    </source>
</evidence>
<dbReference type="InterPro" id="IPR008332">
    <property type="entry name" value="MethylG_MeTrfase_N"/>
</dbReference>
<evidence type="ECO:0000256" key="5">
    <source>
        <dbReference type="ARBA" id="ARBA00022763"/>
    </source>
</evidence>
<evidence type="ECO:0000256" key="3">
    <source>
        <dbReference type="ARBA" id="ARBA00022603"/>
    </source>
</evidence>
<keyword evidence="12" id="KW-1185">Reference proteome</keyword>
<proteinExistence type="inferred from homology"/>
<dbReference type="InterPro" id="IPR014048">
    <property type="entry name" value="MethylDNA_cys_MeTrfase_DNA-bd"/>
</dbReference>
<evidence type="ECO:0000259" key="9">
    <source>
        <dbReference type="Pfam" id="PF01035"/>
    </source>
</evidence>
<reference evidence="12" key="1">
    <citation type="journal article" date="2019" name="Int. J. Syst. Evol. Microbiol.">
        <title>The Global Catalogue of Microorganisms (GCM) 10K type strain sequencing project: providing services to taxonomists for standard genome sequencing and annotation.</title>
        <authorList>
            <consortium name="The Broad Institute Genomics Platform"/>
            <consortium name="The Broad Institute Genome Sequencing Center for Infectious Disease"/>
            <person name="Wu L."/>
            <person name="Ma J."/>
        </authorList>
    </citation>
    <scope>NUCLEOTIDE SEQUENCE [LARGE SCALE GENOMIC DNA]</scope>
    <source>
        <strain evidence="12">CCUG 58127</strain>
    </source>
</reference>
<dbReference type="PROSITE" id="PS00374">
    <property type="entry name" value="MGMT"/>
    <property type="match status" value="1"/>
</dbReference>
<comment type="subcellular location">
    <subcellularLocation>
        <location evidence="8">Cytoplasm</location>
    </subcellularLocation>
</comment>
<comment type="catalytic activity">
    <reaction evidence="7 8">
        <text>a 6-O-methyl-2'-deoxyguanosine in DNA + L-cysteinyl-[protein] = S-methyl-L-cysteinyl-[protein] + a 2'-deoxyguanosine in DNA</text>
        <dbReference type="Rhea" id="RHEA:24000"/>
        <dbReference type="Rhea" id="RHEA-COMP:10131"/>
        <dbReference type="Rhea" id="RHEA-COMP:10132"/>
        <dbReference type="Rhea" id="RHEA-COMP:11367"/>
        <dbReference type="Rhea" id="RHEA-COMP:11368"/>
        <dbReference type="ChEBI" id="CHEBI:29950"/>
        <dbReference type="ChEBI" id="CHEBI:82612"/>
        <dbReference type="ChEBI" id="CHEBI:85445"/>
        <dbReference type="ChEBI" id="CHEBI:85448"/>
        <dbReference type="EC" id="2.1.1.63"/>
    </reaction>
</comment>
<feature type="active site" description="Nucleophile; methyl group acceptor" evidence="8">
    <location>
        <position position="132"/>
    </location>
</feature>
<dbReference type="InterPro" id="IPR023546">
    <property type="entry name" value="MGMT"/>
</dbReference>
<evidence type="ECO:0000256" key="6">
    <source>
        <dbReference type="ARBA" id="ARBA00023204"/>
    </source>
</evidence>
<comment type="caution">
    <text evidence="11">The sequence shown here is derived from an EMBL/GenBank/DDBJ whole genome shotgun (WGS) entry which is preliminary data.</text>
</comment>
<dbReference type="RefSeq" id="WP_382398084.1">
    <property type="nucleotide sequence ID" value="NZ_JBHSWH010000001.1"/>
</dbReference>
<dbReference type="InterPro" id="IPR001497">
    <property type="entry name" value="MethylDNA_cys_MeTrfase_AS"/>
</dbReference>
<dbReference type="GO" id="GO:0032259">
    <property type="term" value="P:methylation"/>
    <property type="evidence" value="ECO:0007669"/>
    <property type="project" value="UniProtKB-KW"/>
</dbReference>
<evidence type="ECO:0000313" key="12">
    <source>
        <dbReference type="Proteomes" id="UP001596298"/>
    </source>
</evidence>
<dbReference type="SUPFAM" id="SSF53155">
    <property type="entry name" value="Methylated DNA-protein cysteine methyltransferase domain"/>
    <property type="match status" value="1"/>
</dbReference>
<keyword evidence="4 8" id="KW-0808">Transferase</keyword>
<evidence type="ECO:0000256" key="8">
    <source>
        <dbReference type="HAMAP-Rule" id="MF_00772"/>
    </source>
</evidence>
<evidence type="ECO:0000256" key="7">
    <source>
        <dbReference type="ARBA" id="ARBA00049348"/>
    </source>
</evidence>
<feature type="domain" description="Methylated-DNA-[protein]-cysteine S-methyltransferase DNA binding" evidence="9">
    <location>
        <begin position="81"/>
        <end position="160"/>
    </location>
</feature>